<name>A0A9N9FDG4_9GLOM</name>
<organism evidence="1 2">
    <name type="scientific">Ambispora gerdemannii</name>
    <dbReference type="NCBI Taxonomy" id="144530"/>
    <lineage>
        <taxon>Eukaryota</taxon>
        <taxon>Fungi</taxon>
        <taxon>Fungi incertae sedis</taxon>
        <taxon>Mucoromycota</taxon>
        <taxon>Glomeromycotina</taxon>
        <taxon>Glomeromycetes</taxon>
        <taxon>Archaeosporales</taxon>
        <taxon>Ambisporaceae</taxon>
        <taxon>Ambispora</taxon>
    </lineage>
</organism>
<dbReference type="OrthoDB" id="10376005at2759"/>
<evidence type="ECO:0000313" key="1">
    <source>
        <dbReference type="EMBL" id="CAG8528115.1"/>
    </source>
</evidence>
<comment type="caution">
    <text evidence="1">The sequence shown here is derived from an EMBL/GenBank/DDBJ whole genome shotgun (WGS) entry which is preliminary data.</text>
</comment>
<sequence>MSDENDEIDRIANTVDNLLEKLGKYNDSLLLSQQQLRNPNIQIEFRDSILTTSAHSQHQSPPLPPQPESEFTTTFTNKLLTTIKRKLGISKSSKSSPESLNTLQIKQYRRHLHRRYLHHFGSFEAFFIAYIKKLEEKYTKSLPRSSTRPLPIPALIGKPPAKVREYFDTYSLNVLKVDAFYWSAGGLMNHWCVRKGGKGFTEGIERMQSRAVNFLMQYDRVMLLSPRGIVRVALLPLEVRERLQRKRKRKKG</sequence>
<reference evidence="1" key="1">
    <citation type="submission" date="2021-06" db="EMBL/GenBank/DDBJ databases">
        <authorList>
            <person name="Kallberg Y."/>
            <person name="Tangrot J."/>
            <person name="Rosling A."/>
        </authorList>
    </citation>
    <scope>NUCLEOTIDE SEQUENCE</scope>
    <source>
        <strain evidence="1">MT106</strain>
    </source>
</reference>
<gene>
    <name evidence="1" type="ORF">AGERDE_LOCUS5574</name>
</gene>
<accession>A0A9N9FDG4</accession>
<dbReference type="EMBL" id="CAJVPL010000769">
    <property type="protein sequence ID" value="CAG8528115.1"/>
    <property type="molecule type" value="Genomic_DNA"/>
</dbReference>
<protein>
    <submittedName>
        <fullName evidence="1">9521_t:CDS:1</fullName>
    </submittedName>
</protein>
<proteinExistence type="predicted"/>
<keyword evidence="2" id="KW-1185">Reference proteome</keyword>
<dbReference type="AlphaFoldDB" id="A0A9N9FDG4"/>
<dbReference type="Proteomes" id="UP000789831">
    <property type="component" value="Unassembled WGS sequence"/>
</dbReference>
<evidence type="ECO:0000313" key="2">
    <source>
        <dbReference type="Proteomes" id="UP000789831"/>
    </source>
</evidence>